<evidence type="ECO:0000313" key="2">
    <source>
        <dbReference type="Proteomes" id="UP001497382"/>
    </source>
</evidence>
<name>A0AAV2AS46_9ARAC</name>
<evidence type="ECO:0000313" key="1">
    <source>
        <dbReference type="EMBL" id="CAL1286371.1"/>
    </source>
</evidence>
<sequence length="50" mass="5459">MDATDRTTELMIQIQSIASNNFGKDAIPGINSYSGYLAKSAISSFEETDR</sequence>
<dbReference type="Proteomes" id="UP001497382">
    <property type="component" value="Unassembled WGS sequence"/>
</dbReference>
<protein>
    <submittedName>
        <fullName evidence="1">Uncharacterized protein</fullName>
    </submittedName>
</protein>
<reference evidence="1 2" key="1">
    <citation type="submission" date="2024-04" db="EMBL/GenBank/DDBJ databases">
        <authorList>
            <person name="Rising A."/>
            <person name="Reimegard J."/>
            <person name="Sonavane S."/>
            <person name="Akerstrom W."/>
            <person name="Nylinder S."/>
            <person name="Hedman E."/>
            <person name="Kallberg Y."/>
        </authorList>
    </citation>
    <scope>NUCLEOTIDE SEQUENCE [LARGE SCALE GENOMIC DNA]</scope>
</reference>
<dbReference type="AlphaFoldDB" id="A0AAV2AS46"/>
<organism evidence="1 2">
    <name type="scientific">Larinioides sclopetarius</name>
    <dbReference type="NCBI Taxonomy" id="280406"/>
    <lineage>
        <taxon>Eukaryota</taxon>
        <taxon>Metazoa</taxon>
        <taxon>Ecdysozoa</taxon>
        <taxon>Arthropoda</taxon>
        <taxon>Chelicerata</taxon>
        <taxon>Arachnida</taxon>
        <taxon>Araneae</taxon>
        <taxon>Araneomorphae</taxon>
        <taxon>Entelegynae</taxon>
        <taxon>Araneoidea</taxon>
        <taxon>Araneidae</taxon>
        <taxon>Larinioides</taxon>
    </lineage>
</organism>
<keyword evidence="2" id="KW-1185">Reference proteome</keyword>
<accession>A0AAV2AS46</accession>
<gene>
    <name evidence="1" type="ORF">LARSCL_LOCUS14212</name>
</gene>
<comment type="caution">
    <text evidence="1">The sequence shown here is derived from an EMBL/GenBank/DDBJ whole genome shotgun (WGS) entry which is preliminary data.</text>
</comment>
<proteinExistence type="predicted"/>
<dbReference type="EMBL" id="CAXIEN010000202">
    <property type="protein sequence ID" value="CAL1286371.1"/>
    <property type="molecule type" value="Genomic_DNA"/>
</dbReference>